<dbReference type="EMBL" id="NDWU01000018">
    <property type="protein sequence ID" value="PUA31404.1"/>
    <property type="molecule type" value="Genomic_DNA"/>
</dbReference>
<accession>A0A2R7Y1K4</accession>
<dbReference type="SUPFAM" id="SSF158997">
    <property type="entry name" value="Trm112p-like"/>
    <property type="match status" value="1"/>
</dbReference>
<dbReference type="InterPro" id="IPR005651">
    <property type="entry name" value="Trm112-like"/>
</dbReference>
<comment type="caution">
    <text evidence="1">The sequence shown here is derived from an EMBL/GenBank/DDBJ whole genome shotgun (WGS) entry which is preliminary data.</text>
</comment>
<evidence type="ECO:0000313" key="2">
    <source>
        <dbReference type="Proteomes" id="UP000244066"/>
    </source>
</evidence>
<evidence type="ECO:0000313" key="1">
    <source>
        <dbReference type="EMBL" id="PUA31404.1"/>
    </source>
</evidence>
<evidence type="ECO:0008006" key="3">
    <source>
        <dbReference type="Google" id="ProtNLM"/>
    </source>
</evidence>
<gene>
    <name evidence="1" type="ORF">B9J98_06495</name>
</gene>
<dbReference type="Pfam" id="PF03966">
    <property type="entry name" value="Trm112p"/>
    <property type="match status" value="1"/>
</dbReference>
<dbReference type="Gene3D" id="2.20.25.10">
    <property type="match status" value="1"/>
</dbReference>
<reference evidence="1 2" key="1">
    <citation type="submission" date="2017-04" db="EMBL/GenBank/DDBJ databases">
        <title>Draft Aigarchaeota genome from a New Zealand hot spring.</title>
        <authorList>
            <person name="Reysenbach A.-L."/>
            <person name="Donaho J.A."/>
            <person name="Gerhart J."/>
            <person name="Kelley J.F."/>
            <person name="Kouba K."/>
            <person name="Podar M."/>
            <person name="Stott M."/>
        </authorList>
    </citation>
    <scope>NUCLEOTIDE SEQUENCE [LARGE SCALE GENOMIC DNA]</scope>
    <source>
        <strain evidence="1">NZ13_MG1</strain>
    </source>
</reference>
<organism evidence="1 2">
    <name type="scientific">Candidatus Terraquivivens tikiterensis</name>
    <dbReference type="NCBI Taxonomy" id="1980982"/>
    <lineage>
        <taxon>Archaea</taxon>
        <taxon>Nitrososphaerota</taxon>
        <taxon>Candidatus Wolframiiraptoraceae</taxon>
        <taxon>Candidatus Terraquivivens</taxon>
    </lineage>
</organism>
<sequence length="125" mass="14481">MKYRLMDLLACPICKTFPLSLLVFSELTLQPPKNIRKCELYCAYHGRSTSEVQNPDCASCHTKEVSSGILICNGCGRWYPIEEEIPRLLPDELRKANEEVAFLKKWRDRIPEHILREGKPFSLKD</sequence>
<protein>
    <recommendedName>
        <fullName evidence="3">Trm112 family protein</fullName>
    </recommendedName>
</protein>
<name>A0A2R7Y1K4_9ARCH</name>
<dbReference type="AlphaFoldDB" id="A0A2R7Y1K4"/>
<proteinExistence type="predicted"/>
<dbReference type="Proteomes" id="UP000244066">
    <property type="component" value="Unassembled WGS sequence"/>
</dbReference>